<evidence type="ECO:0008006" key="5">
    <source>
        <dbReference type="Google" id="ProtNLM"/>
    </source>
</evidence>
<evidence type="ECO:0000313" key="3">
    <source>
        <dbReference type="EMBL" id="KAK9830347.1"/>
    </source>
</evidence>
<dbReference type="Pfam" id="PF00995">
    <property type="entry name" value="Sec1"/>
    <property type="match status" value="1"/>
</dbReference>
<proteinExistence type="inferred from homology"/>
<reference evidence="3 4" key="1">
    <citation type="journal article" date="2024" name="Nat. Commun.">
        <title>Phylogenomics reveals the evolutionary origins of lichenization in chlorophyte algae.</title>
        <authorList>
            <person name="Puginier C."/>
            <person name="Libourel C."/>
            <person name="Otte J."/>
            <person name="Skaloud P."/>
            <person name="Haon M."/>
            <person name="Grisel S."/>
            <person name="Petersen M."/>
            <person name="Berrin J.G."/>
            <person name="Delaux P.M."/>
            <person name="Dal Grande F."/>
            <person name="Keller J."/>
        </authorList>
    </citation>
    <scope>NUCLEOTIDE SEQUENCE [LARGE SCALE GENOMIC DNA]</scope>
    <source>
        <strain evidence="3 4">SAG 2043</strain>
    </source>
</reference>
<name>A0AAW1R957_9CHLO</name>
<sequence length="582" mass="63785">MATPLPNFDEGSVPLAQIRDEARKLLIDALDSRRGKKVLVLDPKISGFLGMLAEVPLLKEHGVEQLLHLGSEPFGDLGCRSVIYLVRSRIENAQLIAQQVKASNRQGAQLEYSVFFLPRRTIVCEKVFEEEGVTGDVIIGEYPLDFIPFDYDVLSLEQDTACKELAHLGTIPAVKGKGTAAAAVLDMLSRMRKEPGADAGPGSGAIDMLVLLDREVDCVTPLCTQLTYEGLADEVLRIRNGCVQLDQGGSKTRIVLNSADRVFRDLRDLSFAAVGPQLGARAKMLQSDYKDTKAAERSLSELKEFAAQLKTLPHITRHINLAEQISRQIGAQNFRDRVTVEQAVLDGHGTDASCEAIEEMMYGEEELMGVLRLMCLISLTQGGVPKKQFDALRKEVLHTYGHEHILTLTSLQDAGLLRRQEGGKSSFGALKRALKLLVDDIDDKNPTDVAYTFSGYAPISIRLVEAAVKAGGWGALEEVFKLLPGPHFDVVQTTDENGMPVERSTRNKPVPGLDSKKRLVVLVMFIGGVTFAEIAALRFLSTQPNVNCDFVVATTKLINGSTLLESFVDETVQQAMKQAKLE</sequence>
<comment type="similarity">
    <text evidence="1">Belongs to the STXBP/unc-18/SEC1 family.</text>
</comment>
<keyword evidence="2" id="KW-1133">Transmembrane helix</keyword>
<dbReference type="SUPFAM" id="SSF56815">
    <property type="entry name" value="Sec1/munc18-like (SM) proteins"/>
    <property type="match status" value="1"/>
</dbReference>
<dbReference type="GO" id="GO:0016192">
    <property type="term" value="P:vesicle-mediated transport"/>
    <property type="evidence" value="ECO:0007669"/>
    <property type="project" value="InterPro"/>
</dbReference>
<dbReference type="Gene3D" id="1.25.40.850">
    <property type="match status" value="1"/>
</dbReference>
<dbReference type="Gene3D" id="3.40.50.2060">
    <property type="match status" value="1"/>
</dbReference>
<feature type="transmembrane region" description="Helical" evidence="2">
    <location>
        <begin position="519"/>
        <end position="540"/>
    </location>
</feature>
<protein>
    <recommendedName>
        <fullName evidence="5">Vacuolar protein sorting-associated protein 33A</fullName>
    </recommendedName>
</protein>
<dbReference type="Gene3D" id="3.40.50.1910">
    <property type="match status" value="3"/>
</dbReference>
<keyword evidence="4" id="KW-1185">Reference proteome</keyword>
<keyword evidence="2" id="KW-0472">Membrane</keyword>
<dbReference type="InterPro" id="IPR001619">
    <property type="entry name" value="Sec1-like"/>
</dbReference>
<organism evidence="3 4">
    <name type="scientific">[Myrmecia] bisecta</name>
    <dbReference type="NCBI Taxonomy" id="41462"/>
    <lineage>
        <taxon>Eukaryota</taxon>
        <taxon>Viridiplantae</taxon>
        <taxon>Chlorophyta</taxon>
        <taxon>core chlorophytes</taxon>
        <taxon>Trebouxiophyceae</taxon>
        <taxon>Trebouxiales</taxon>
        <taxon>Trebouxiaceae</taxon>
        <taxon>Myrmecia</taxon>
    </lineage>
</organism>
<gene>
    <name evidence="3" type="ORF">WJX72_011177</name>
</gene>
<evidence type="ECO:0000256" key="2">
    <source>
        <dbReference type="SAM" id="Phobius"/>
    </source>
</evidence>
<dbReference type="FunFam" id="3.40.50.1910:FF:000005">
    <property type="entry name" value="vacuolar protein sorting-associated protein 33A isoform X1"/>
    <property type="match status" value="1"/>
</dbReference>
<accession>A0AAW1R957</accession>
<keyword evidence="2" id="KW-0812">Transmembrane</keyword>
<dbReference type="InterPro" id="IPR043154">
    <property type="entry name" value="Sec-1-like_dom1"/>
</dbReference>
<comment type="caution">
    <text evidence="3">The sequence shown here is derived from an EMBL/GenBank/DDBJ whole genome shotgun (WGS) entry which is preliminary data.</text>
</comment>
<evidence type="ECO:0000256" key="1">
    <source>
        <dbReference type="ARBA" id="ARBA00009884"/>
    </source>
</evidence>
<dbReference type="EMBL" id="JALJOR010000001">
    <property type="protein sequence ID" value="KAK9830347.1"/>
    <property type="molecule type" value="Genomic_DNA"/>
</dbReference>
<dbReference type="InterPro" id="IPR036045">
    <property type="entry name" value="Sec1-like_sf"/>
</dbReference>
<evidence type="ECO:0000313" key="4">
    <source>
        <dbReference type="Proteomes" id="UP001489004"/>
    </source>
</evidence>
<dbReference type="PANTHER" id="PTHR11679">
    <property type="entry name" value="VESICLE PROTEIN SORTING-ASSOCIATED"/>
    <property type="match status" value="1"/>
</dbReference>
<dbReference type="InterPro" id="IPR043155">
    <property type="entry name" value="VPS33_dom3b"/>
</dbReference>
<dbReference type="AlphaFoldDB" id="A0AAW1R957"/>
<dbReference type="InterPro" id="IPR027482">
    <property type="entry name" value="Sec1-like_dom2"/>
</dbReference>
<dbReference type="Proteomes" id="UP001489004">
    <property type="component" value="Unassembled WGS sequence"/>
</dbReference>